<dbReference type="AlphaFoldDB" id="A0A0A7FU04"/>
<dbReference type="OrthoDB" id="2339428at2"/>
<sequence>MKIKKLGKKFKYILIAIVVLLAAYGIAFYFSFFQGNTYVKNGQVESKIKPRDFKSIYTSNVNLNNDKLTKVNGVKVYLLGKQLPSNVNILLRAQRYYIPLNYISNELGYSKIDNDPLQLKKRDITIKLSEKEALINNNKYNLRGWLPKYNDEYYISISDIEYIFSLTSVFNFKNNSIELFKSNYNRTKNSDKELKDGPAALIRLEDFSSGGALYEDENQTKLKALGDYLFNSGIKFHVAWVPRYINPSENFDNDLLKNESINNVGFVNLLDYMINSGGEIGLHGYTHQAGNDVSLSGTELSSKFNPTEKETRTVIENALKTADSLNIPVNFFESPHYQATRLQKDIIGEYFKYLYEPYSVLYYTALKETDKGNVFIPAPLGYVKNRDVKPMVKRINNPPQYFLASLFYHPTLELEYIDFNTKNNTFNSTFSGGSLIKPIVEALNKNGYSTIHVTDFK</sequence>
<gene>
    <name evidence="2" type="ORF">U729_860</name>
</gene>
<keyword evidence="1" id="KW-0812">Transmembrane</keyword>
<dbReference type="KEGG" id="cbv:U729_860"/>
<dbReference type="RefSeq" id="WP_039311968.1">
    <property type="nucleotide sequence ID" value="NZ_CP006905.1"/>
</dbReference>
<accession>A0A0A7FU04</accession>
<keyword evidence="1" id="KW-1133">Transmembrane helix</keyword>
<proteinExistence type="predicted"/>
<dbReference type="STRING" id="1561.NPD11_2132"/>
<keyword evidence="1" id="KW-0472">Membrane</keyword>
<evidence type="ECO:0008006" key="4">
    <source>
        <dbReference type="Google" id="ProtNLM"/>
    </source>
</evidence>
<dbReference type="HOGENOM" id="CLU_614965_0_0_9"/>
<feature type="transmembrane region" description="Helical" evidence="1">
    <location>
        <begin position="12"/>
        <end position="32"/>
    </location>
</feature>
<keyword evidence="3" id="KW-1185">Reference proteome</keyword>
<protein>
    <recommendedName>
        <fullName evidence="4">Copper amine oxidase-like N-terminal domain-containing protein</fullName>
    </recommendedName>
</protein>
<evidence type="ECO:0000313" key="3">
    <source>
        <dbReference type="Proteomes" id="UP000030635"/>
    </source>
</evidence>
<dbReference type="Proteomes" id="UP000030635">
    <property type="component" value="Chromosome"/>
</dbReference>
<organism evidence="2 3">
    <name type="scientific">Clostridium baratii str. Sullivan</name>
    <dbReference type="NCBI Taxonomy" id="1415775"/>
    <lineage>
        <taxon>Bacteria</taxon>
        <taxon>Bacillati</taxon>
        <taxon>Bacillota</taxon>
        <taxon>Clostridia</taxon>
        <taxon>Eubacteriales</taxon>
        <taxon>Clostridiaceae</taxon>
        <taxon>Clostridium</taxon>
    </lineage>
</organism>
<reference evidence="2 3" key="1">
    <citation type="journal article" date="2015" name="Infect. Genet. Evol.">
        <title>Genomic sequences of six botulinum neurotoxin-producing strains representing three clostridial species illustrate the mobility and diversity of botulinum neurotoxin genes.</title>
        <authorList>
            <person name="Smith T.J."/>
            <person name="Hill K.K."/>
            <person name="Xie G."/>
            <person name="Foley B.T."/>
            <person name="Williamson C.H."/>
            <person name="Foster J.T."/>
            <person name="Johnson S.L."/>
            <person name="Chertkov O."/>
            <person name="Teshima H."/>
            <person name="Gibbons H.S."/>
            <person name="Johnsky L.A."/>
            <person name="Karavis M.A."/>
            <person name="Smith L.A."/>
        </authorList>
    </citation>
    <scope>NUCLEOTIDE SEQUENCE [LARGE SCALE GENOMIC DNA]</scope>
    <source>
        <strain evidence="2 3">Sullivan</strain>
    </source>
</reference>
<dbReference type="EMBL" id="CP006905">
    <property type="protein sequence ID" value="AIY83068.1"/>
    <property type="molecule type" value="Genomic_DNA"/>
</dbReference>
<dbReference type="Pfam" id="PF10096">
    <property type="entry name" value="DUF2334"/>
    <property type="match status" value="1"/>
</dbReference>
<dbReference type="InterPro" id="IPR011330">
    <property type="entry name" value="Glyco_hydro/deAcase_b/a-brl"/>
</dbReference>
<evidence type="ECO:0000256" key="1">
    <source>
        <dbReference type="SAM" id="Phobius"/>
    </source>
</evidence>
<dbReference type="GO" id="GO:0005975">
    <property type="term" value="P:carbohydrate metabolic process"/>
    <property type="evidence" value="ECO:0007669"/>
    <property type="project" value="InterPro"/>
</dbReference>
<dbReference type="eggNOG" id="COG5298">
    <property type="taxonomic scope" value="Bacteria"/>
</dbReference>
<name>A0A0A7FU04_9CLOT</name>
<dbReference type="SUPFAM" id="SSF88713">
    <property type="entry name" value="Glycoside hydrolase/deacetylase"/>
    <property type="match status" value="1"/>
</dbReference>
<evidence type="ECO:0000313" key="2">
    <source>
        <dbReference type="EMBL" id="AIY83068.1"/>
    </source>
</evidence>
<dbReference type="InterPro" id="IPR018763">
    <property type="entry name" value="DUF2334"/>
</dbReference>